<dbReference type="AlphaFoldDB" id="A0A6N4TG00"/>
<accession>A0A6N4TG00</accession>
<gene>
    <name evidence="1" type="ORF">Aargi30884_08030</name>
</gene>
<keyword evidence="2" id="KW-1185">Reference proteome</keyword>
<name>A0A6N4TG00_9FIRM</name>
<proteinExistence type="predicted"/>
<organism evidence="1 2">
    <name type="scientific">Amedibacterium intestinale</name>
    <dbReference type="NCBI Taxonomy" id="2583452"/>
    <lineage>
        <taxon>Bacteria</taxon>
        <taxon>Bacillati</taxon>
        <taxon>Bacillota</taxon>
        <taxon>Erysipelotrichia</taxon>
        <taxon>Erysipelotrichales</taxon>
        <taxon>Erysipelotrichaceae</taxon>
        <taxon>Amedibacterium</taxon>
    </lineage>
</organism>
<dbReference type="EMBL" id="AP019695">
    <property type="protein sequence ID" value="BBK21900.1"/>
    <property type="molecule type" value="Genomic_DNA"/>
</dbReference>
<dbReference type="Proteomes" id="UP000464754">
    <property type="component" value="Chromosome"/>
</dbReference>
<protein>
    <submittedName>
        <fullName evidence="1">Uncharacterized protein</fullName>
    </submittedName>
</protein>
<evidence type="ECO:0000313" key="1">
    <source>
        <dbReference type="EMBL" id="BBK21900.1"/>
    </source>
</evidence>
<dbReference type="KEGG" id="aarg:Aargi30884_08030"/>
<dbReference type="RefSeq" id="WP_115715055.1">
    <property type="nucleotide sequence ID" value="NZ_AP019695.1"/>
</dbReference>
<reference evidence="2" key="1">
    <citation type="submission" date="2019-05" db="EMBL/GenBank/DDBJ databases">
        <title>Complete genome sequencing of Absiella argi strain JCM 30884.</title>
        <authorList>
            <person name="Sakamoto M."/>
            <person name="Murakami T."/>
            <person name="Mori H."/>
        </authorList>
    </citation>
    <scope>NUCLEOTIDE SEQUENCE [LARGE SCALE GENOMIC DNA]</scope>
    <source>
        <strain evidence="2">JCM 30884</strain>
    </source>
</reference>
<evidence type="ECO:0000313" key="2">
    <source>
        <dbReference type="Proteomes" id="UP000464754"/>
    </source>
</evidence>
<sequence>MTYGTSSGKTSKISALDITESHCNCTLIGDPGCTIIPKQKSAKFSGNTATYVVPVKGSAAGFYSDTVDVNVVFKTSPSKSGKGYVLETNYYDGDPYDIKINK</sequence>